<dbReference type="AlphaFoldDB" id="A0AA49X4F2"/>
<accession>A0AA49X4F2</accession>
<evidence type="ECO:0000313" key="2">
    <source>
        <dbReference type="EMBL" id="WLJ59026.1"/>
    </source>
</evidence>
<feature type="chain" id="PRO_5041441231" evidence="1">
    <location>
        <begin position="21"/>
        <end position="77"/>
    </location>
</feature>
<name>A0AA49X4F2_MYTSE</name>
<protein>
    <submittedName>
        <fullName evidence="2">Gallerimycin</fullName>
    </submittedName>
</protein>
<feature type="signal peptide" evidence="1">
    <location>
        <begin position="1"/>
        <end position="20"/>
    </location>
</feature>
<reference evidence="2" key="1">
    <citation type="submission" date="2023-04" db="EMBL/GenBank/DDBJ databases">
        <authorList>
            <person name="Wang Y.X."/>
            <person name="Fan D."/>
        </authorList>
    </citation>
    <scope>NUCLEOTIDE SEQUENCE</scope>
</reference>
<evidence type="ECO:0000256" key="1">
    <source>
        <dbReference type="SAM" id="SignalP"/>
    </source>
</evidence>
<proteinExistence type="evidence at transcript level"/>
<sequence>MKACLVVALFLVAFAVVTSAADIGHTEPSVHVLLKRETIRGPTFPNACVFYQCIASCRNRGYKSGGYCTINGCQCLR</sequence>
<dbReference type="EMBL" id="OQ914366">
    <property type="protein sequence ID" value="WLJ59026.1"/>
    <property type="molecule type" value="mRNA"/>
</dbReference>
<organism evidence="2">
    <name type="scientific">Mythimna separata</name>
    <name type="common">Oriental armyworm</name>
    <name type="synonym">Pseudaletia separata</name>
    <dbReference type="NCBI Taxonomy" id="271217"/>
    <lineage>
        <taxon>Eukaryota</taxon>
        <taxon>Metazoa</taxon>
        <taxon>Ecdysozoa</taxon>
        <taxon>Arthropoda</taxon>
        <taxon>Hexapoda</taxon>
        <taxon>Insecta</taxon>
        <taxon>Pterygota</taxon>
        <taxon>Neoptera</taxon>
        <taxon>Endopterygota</taxon>
        <taxon>Lepidoptera</taxon>
        <taxon>Glossata</taxon>
        <taxon>Ditrysia</taxon>
        <taxon>Noctuoidea</taxon>
        <taxon>Noctuidae</taxon>
        <taxon>Noctuinae</taxon>
        <taxon>Hadenini</taxon>
        <taxon>Mythimna</taxon>
    </lineage>
</organism>
<keyword evidence="1" id="KW-0732">Signal</keyword>